<dbReference type="SUPFAM" id="SSF109854">
    <property type="entry name" value="DinB/YfiT-like putative metalloenzymes"/>
    <property type="match status" value="1"/>
</dbReference>
<reference evidence="2 3" key="1">
    <citation type="submission" date="2021-11" db="EMBL/GenBank/DDBJ databases">
        <title>Draft genome sequence of Actinomycetospora sp. SF1 isolated from the rhizosphere soil.</title>
        <authorList>
            <person name="Duangmal K."/>
            <person name="Chantavorakit T."/>
        </authorList>
    </citation>
    <scope>NUCLEOTIDE SEQUENCE [LARGE SCALE GENOMIC DNA]</scope>
    <source>
        <strain evidence="2 3">TBRC 5722</strain>
    </source>
</reference>
<dbReference type="InterPro" id="IPR024344">
    <property type="entry name" value="MDMPI_metal-binding"/>
</dbReference>
<evidence type="ECO:0000313" key="3">
    <source>
        <dbReference type="Proteomes" id="UP001199469"/>
    </source>
</evidence>
<comment type="caution">
    <text evidence="2">The sequence shown here is derived from an EMBL/GenBank/DDBJ whole genome shotgun (WGS) entry which is preliminary data.</text>
</comment>
<dbReference type="GO" id="GO:0016853">
    <property type="term" value="F:isomerase activity"/>
    <property type="evidence" value="ECO:0007669"/>
    <property type="project" value="UniProtKB-KW"/>
</dbReference>
<feature type="domain" description="Mycothiol-dependent maleylpyruvate isomerase metal-binding" evidence="1">
    <location>
        <begin position="8"/>
        <end position="101"/>
    </location>
</feature>
<proteinExistence type="predicted"/>
<organism evidence="2 3">
    <name type="scientific">Actinomycetospora endophytica</name>
    <dbReference type="NCBI Taxonomy" id="2291215"/>
    <lineage>
        <taxon>Bacteria</taxon>
        <taxon>Bacillati</taxon>
        <taxon>Actinomycetota</taxon>
        <taxon>Actinomycetes</taxon>
        <taxon>Pseudonocardiales</taxon>
        <taxon>Pseudonocardiaceae</taxon>
        <taxon>Actinomycetospora</taxon>
    </lineage>
</organism>
<dbReference type="Proteomes" id="UP001199469">
    <property type="component" value="Unassembled WGS sequence"/>
</dbReference>
<accession>A0ABS8P9V3</accession>
<evidence type="ECO:0000259" key="1">
    <source>
        <dbReference type="Pfam" id="PF11716"/>
    </source>
</evidence>
<evidence type="ECO:0000313" key="2">
    <source>
        <dbReference type="EMBL" id="MCD2194300.1"/>
    </source>
</evidence>
<keyword evidence="2" id="KW-0413">Isomerase</keyword>
<dbReference type="InterPro" id="IPR034660">
    <property type="entry name" value="DinB/YfiT-like"/>
</dbReference>
<dbReference type="RefSeq" id="WP_230734166.1">
    <property type="nucleotide sequence ID" value="NZ_JAJNDB010000002.1"/>
</dbReference>
<dbReference type="EMBL" id="JAJNDB010000002">
    <property type="protein sequence ID" value="MCD2194300.1"/>
    <property type="molecule type" value="Genomic_DNA"/>
</dbReference>
<sequence length="222" mass="23849">MDEIEEWSRAQARVIALMAGATAEQVSTTVPACPDWTARDLFSHMVGLGSDVVAGDEPDDHNADWTAKQVRERADRSVDDLITEWQRTAEPLRAWMAEHGSRPLGDVIIHEQDLRGALGVPGGQDTDGLAAIRDRFAPRVGGRLPAGTTLGLVGDSWSWASDGGDPASADVVIAAPDFELARALLARRSAGRIRSWVRSGDVGPVLDAFATLGPLPTEERHE</sequence>
<dbReference type="Pfam" id="PF11716">
    <property type="entry name" value="MDMPI_N"/>
    <property type="match status" value="1"/>
</dbReference>
<name>A0ABS8P9V3_9PSEU</name>
<dbReference type="NCBIfam" id="TIGR03083">
    <property type="entry name" value="maleylpyruvate isomerase family mycothiol-dependent enzyme"/>
    <property type="match status" value="1"/>
</dbReference>
<keyword evidence="3" id="KW-1185">Reference proteome</keyword>
<gene>
    <name evidence="2" type="ORF">LQ327_13040</name>
</gene>
<dbReference type="InterPro" id="IPR017517">
    <property type="entry name" value="Maleyloyr_isom"/>
</dbReference>
<protein>
    <submittedName>
        <fullName evidence="2">Maleylpyruvate isomerase family mycothiol-dependent enzyme</fullName>
    </submittedName>
</protein>